<dbReference type="Proteomes" id="UP000006380">
    <property type="component" value="Chromosome"/>
</dbReference>
<evidence type="ECO:0000259" key="1">
    <source>
        <dbReference type="Pfam" id="PF12682"/>
    </source>
</evidence>
<name>A7GVU7_CAMC5</name>
<dbReference type="OrthoDB" id="9806505at2"/>
<dbReference type="SUPFAM" id="SSF52218">
    <property type="entry name" value="Flavoproteins"/>
    <property type="match status" value="1"/>
</dbReference>
<dbReference type="InterPro" id="IPR008254">
    <property type="entry name" value="Flavodoxin/NO_synth"/>
</dbReference>
<dbReference type="STRING" id="360105.CCV52592_2018"/>
<dbReference type="GO" id="GO:0010181">
    <property type="term" value="F:FMN binding"/>
    <property type="evidence" value="ECO:0007669"/>
    <property type="project" value="InterPro"/>
</dbReference>
<dbReference type="KEGG" id="ccv:CCV52592_2018"/>
<dbReference type="NCBIfam" id="NF005501">
    <property type="entry name" value="PRK07116.1"/>
    <property type="match status" value="1"/>
</dbReference>
<dbReference type="InterPro" id="IPR029039">
    <property type="entry name" value="Flavoprotein-like_sf"/>
</dbReference>
<keyword evidence="3" id="KW-1185">Reference proteome</keyword>
<dbReference type="Pfam" id="PF12682">
    <property type="entry name" value="Flavodoxin_4"/>
    <property type="match status" value="1"/>
</dbReference>
<gene>
    <name evidence="2" type="ORF">CCV52592_2018</name>
</gene>
<reference evidence="2" key="1">
    <citation type="submission" date="2016-07" db="EMBL/GenBank/DDBJ databases">
        <title>Comparative genomics of the Campylobacter concisus group.</title>
        <authorList>
            <person name="Miller W.G."/>
            <person name="Yee E."/>
            <person name="Chapman M.H."/>
            <person name="Huynh S."/>
            <person name="Bono J.L."/>
            <person name="On S.L.W."/>
            <person name="StLeger J."/>
            <person name="Foster G."/>
            <person name="Parker C.T."/>
        </authorList>
    </citation>
    <scope>NUCLEOTIDE SEQUENCE</scope>
    <source>
        <strain evidence="2">525.92</strain>
    </source>
</reference>
<dbReference type="Gene3D" id="3.40.50.360">
    <property type="match status" value="1"/>
</dbReference>
<dbReference type="PANTHER" id="PTHR39201:SF1">
    <property type="entry name" value="FLAVODOXIN-LIKE DOMAIN-CONTAINING PROTEIN"/>
    <property type="match status" value="1"/>
</dbReference>
<dbReference type="AlphaFoldDB" id="A7GVU7"/>
<dbReference type="RefSeq" id="WP_011991638.1">
    <property type="nucleotide sequence ID" value="NC_009715.2"/>
</dbReference>
<evidence type="ECO:0000313" key="2">
    <source>
        <dbReference type="EMBL" id="EAU00880.1"/>
    </source>
</evidence>
<protein>
    <submittedName>
        <fullName evidence="2">Flavodoxin domain protein</fullName>
    </submittedName>
</protein>
<feature type="domain" description="Flavodoxin-like" evidence="1">
    <location>
        <begin position="2"/>
        <end position="155"/>
    </location>
</feature>
<evidence type="ECO:0000313" key="3">
    <source>
        <dbReference type="Proteomes" id="UP000006380"/>
    </source>
</evidence>
<organism evidence="2 3">
    <name type="scientific">Campylobacter curvus (strain 525.92)</name>
    <dbReference type="NCBI Taxonomy" id="360105"/>
    <lineage>
        <taxon>Bacteria</taxon>
        <taxon>Pseudomonadati</taxon>
        <taxon>Campylobacterota</taxon>
        <taxon>Epsilonproteobacteria</taxon>
        <taxon>Campylobacterales</taxon>
        <taxon>Campylobacteraceae</taxon>
        <taxon>Campylobacter</taxon>
    </lineage>
</organism>
<sequence>MKALVAYFSASGITRQVAGTLAEVLGAQVFEIAPLEPYSAADLDWTNPKSRSSVEMADKASRPQIAAKYENIAEFDVIFVGFPVWWYTAPHIVNTFLEAYDLAGKIIVPFCTSGGSEIGRSGKDMAVSAPNAKFLEGRRINFGESRAQIRKWVESLNLA</sequence>
<dbReference type="HOGENOM" id="CLU_068890_1_1_7"/>
<dbReference type="EMBL" id="CP000767">
    <property type="protein sequence ID" value="EAU00880.1"/>
    <property type="molecule type" value="Genomic_DNA"/>
</dbReference>
<proteinExistence type="predicted"/>
<dbReference type="PANTHER" id="PTHR39201">
    <property type="entry name" value="EXPORTED PROTEIN-RELATED"/>
    <property type="match status" value="1"/>
</dbReference>
<accession>A7GVU7</accession>